<evidence type="ECO:0000313" key="1">
    <source>
        <dbReference type="EMBL" id="NKI17021.1"/>
    </source>
</evidence>
<name>A0ABX1GDL7_9GAMM</name>
<evidence type="ECO:0008006" key="3">
    <source>
        <dbReference type="Google" id="ProtNLM"/>
    </source>
</evidence>
<comment type="caution">
    <text evidence="1">The sequence shown here is derived from an EMBL/GenBank/DDBJ whole genome shotgun (WGS) entry which is preliminary data.</text>
</comment>
<dbReference type="EMBL" id="JAAWWK010000002">
    <property type="protein sequence ID" value="NKI17021.1"/>
    <property type="molecule type" value="Genomic_DNA"/>
</dbReference>
<evidence type="ECO:0000313" key="2">
    <source>
        <dbReference type="Proteomes" id="UP000765845"/>
    </source>
</evidence>
<dbReference type="RefSeq" id="WP_168449553.1">
    <property type="nucleotide sequence ID" value="NZ_JAAWWK010000002.1"/>
</dbReference>
<organism evidence="1 2">
    <name type="scientific">Spongiibacter thalassae</name>
    <dbReference type="NCBI Taxonomy" id="2721624"/>
    <lineage>
        <taxon>Bacteria</taxon>
        <taxon>Pseudomonadati</taxon>
        <taxon>Pseudomonadota</taxon>
        <taxon>Gammaproteobacteria</taxon>
        <taxon>Cellvibrionales</taxon>
        <taxon>Spongiibacteraceae</taxon>
        <taxon>Spongiibacter</taxon>
    </lineage>
</organism>
<reference evidence="1 2" key="1">
    <citation type="submission" date="2020-04" db="EMBL/GenBank/DDBJ databases">
        <authorList>
            <person name="Yoon J."/>
        </authorList>
    </citation>
    <scope>NUCLEOTIDE SEQUENCE [LARGE SCALE GENOMIC DNA]</scope>
    <source>
        <strain evidence="1 2">KMU-166</strain>
    </source>
</reference>
<sequence>MANTGQSPHDAVMNGEIWAEFCDQLKAAGETILRADAPNDPLHRAEGWRYLTRLSRIALDMFMECSDRDFPSFYRPSHETAKIGADNPDNLYQRAEINGCNDYVIRGERGSVPYLGFIAIAGGYEEADGNMRSVAALDTHTGLQVEDDGGIVIHLSREPKPGNWLRLSDDTVAVLVRQTFLDRGTERAAQLTISRSDNDGSPPQPLCTEKLALALRSSAAFVQGTAGLFADWAAQFKQQPNTLPAADQAYCQKLGGDPNIYYYHGYFCLEEDEALLVEVDDIPPCDNWNLQVNNYWMESLDYRYSPIHLNKHMAHYTPQGGVLIVIADGGSSLPNSLDTCRHREGTLAFRWIGAQRIVDPRCRVVKKAELHTLKEAVHGG</sequence>
<dbReference type="Proteomes" id="UP000765845">
    <property type="component" value="Unassembled WGS sequence"/>
</dbReference>
<gene>
    <name evidence="1" type="ORF">HCU74_06250</name>
</gene>
<proteinExistence type="predicted"/>
<keyword evidence="2" id="KW-1185">Reference proteome</keyword>
<accession>A0ABX1GDL7</accession>
<protein>
    <recommendedName>
        <fullName evidence="3">DUF1214 domain-containing protein</fullName>
    </recommendedName>
</protein>